<feature type="region of interest" description="Disordered" evidence="11">
    <location>
        <begin position="1"/>
        <end position="113"/>
    </location>
</feature>
<evidence type="ECO:0000256" key="11">
    <source>
        <dbReference type="SAM" id="MobiDB-lite"/>
    </source>
</evidence>
<accession>A0A8C5SZ39</accession>
<dbReference type="NCBIfam" id="TIGR00636">
    <property type="entry name" value="PduO_Nterm"/>
    <property type="match status" value="1"/>
</dbReference>
<evidence type="ECO:0000256" key="7">
    <source>
        <dbReference type="ARBA" id="ARBA00056747"/>
    </source>
</evidence>
<dbReference type="SUPFAM" id="SSF89028">
    <property type="entry name" value="Cobalamin adenosyltransferase-like"/>
    <property type="match status" value="1"/>
</dbReference>
<dbReference type="FunFam" id="1.20.1200.10:FF:000001">
    <property type="entry name" value="Cob(I)yrinic acid a,c-diamide adenosyltransferase"/>
    <property type="match status" value="1"/>
</dbReference>
<evidence type="ECO:0000256" key="3">
    <source>
        <dbReference type="ARBA" id="ARBA00022679"/>
    </source>
</evidence>
<dbReference type="PANTHER" id="PTHR12213">
    <property type="entry name" value="CORRINOID ADENOSYLTRANSFERASE"/>
    <property type="match status" value="1"/>
</dbReference>
<dbReference type="GeneTree" id="ENSGT00390000008432"/>
<evidence type="ECO:0000256" key="2">
    <source>
        <dbReference type="ARBA" id="ARBA00011233"/>
    </source>
</evidence>
<evidence type="ECO:0000313" key="14">
    <source>
        <dbReference type="Proteomes" id="UP000694406"/>
    </source>
</evidence>
<keyword evidence="4 10" id="KW-0547">Nucleotide-binding</keyword>
<evidence type="ECO:0000259" key="12">
    <source>
        <dbReference type="Pfam" id="PF01923"/>
    </source>
</evidence>
<evidence type="ECO:0000256" key="10">
    <source>
        <dbReference type="RuleBase" id="RU366026"/>
    </source>
</evidence>
<reference evidence="13" key="1">
    <citation type="submission" date="2025-08" db="UniProtKB">
        <authorList>
            <consortium name="Ensembl"/>
        </authorList>
    </citation>
    <scope>IDENTIFICATION</scope>
</reference>
<evidence type="ECO:0000256" key="1">
    <source>
        <dbReference type="ARBA" id="ARBA00007487"/>
    </source>
</evidence>
<dbReference type="PANTHER" id="PTHR12213:SF0">
    <property type="entry name" value="CORRINOID ADENOSYLTRANSFERASE MMAB"/>
    <property type="match status" value="1"/>
</dbReference>
<evidence type="ECO:0000256" key="8">
    <source>
        <dbReference type="ARBA" id="ARBA00071654"/>
    </source>
</evidence>
<keyword evidence="3 10" id="KW-0808">Transferase</keyword>
<name>A0A8C5SZ39_LATLA</name>
<evidence type="ECO:0000256" key="6">
    <source>
        <dbReference type="ARBA" id="ARBA00051988"/>
    </source>
</evidence>
<feature type="compositionally biased region" description="Polar residues" evidence="11">
    <location>
        <begin position="198"/>
        <end position="208"/>
    </location>
</feature>
<keyword evidence="14" id="KW-1185">Reference proteome</keyword>
<organism evidence="13 14">
    <name type="scientific">Laticauda laticaudata</name>
    <name type="common">Blue-ringed sea krait</name>
    <name type="synonym">Blue-lipped sea krait</name>
    <dbReference type="NCBI Taxonomy" id="8630"/>
    <lineage>
        <taxon>Eukaryota</taxon>
        <taxon>Metazoa</taxon>
        <taxon>Chordata</taxon>
        <taxon>Craniata</taxon>
        <taxon>Vertebrata</taxon>
        <taxon>Euteleostomi</taxon>
        <taxon>Lepidosauria</taxon>
        <taxon>Squamata</taxon>
        <taxon>Bifurcata</taxon>
        <taxon>Unidentata</taxon>
        <taxon>Episquamata</taxon>
        <taxon>Toxicofera</taxon>
        <taxon>Serpentes</taxon>
        <taxon>Colubroidea</taxon>
        <taxon>Elapidae</taxon>
        <taxon>Laticaudinae</taxon>
        <taxon>Laticauda</taxon>
    </lineage>
</organism>
<evidence type="ECO:0000256" key="9">
    <source>
        <dbReference type="ARBA" id="ARBA00075216"/>
    </source>
</evidence>
<feature type="region of interest" description="Disordered" evidence="11">
    <location>
        <begin position="181"/>
        <end position="210"/>
    </location>
</feature>
<feature type="compositionally biased region" description="Basic and acidic residues" evidence="11">
    <location>
        <begin position="59"/>
        <end position="68"/>
    </location>
</feature>
<keyword evidence="5 10" id="KW-0067">ATP-binding</keyword>
<dbReference type="InterPro" id="IPR036451">
    <property type="entry name" value="CblAdoTrfase-like_sf"/>
</dbReference>
<comment type="similarity">
    <text evidence="1 10">Belongs to the Cob(I)alamin adenosyltransferase family.</text>
</comment>
<dbReference type="AlphaFoldDB" id="A0A8C5SZ39"/>
<evidence type="ECO:0000256" key="5">
    <source>
        <dbReference type="ARBA" id="ARBA00022840"/>
    </source>
</evidence>
<comment type="subunit">
    <text evidence="2">Homotrimer.</text>
</comment>
<evidence type="ECO:0000313" key="13">
    <source>
        <dbReference type="Ensembl" id="ENSLLTP00000025008.1"/>
    </source>
</evidence>
<protein>
    <recommendedName>
        <fullName evidence="8">Corrinoid adenosyltransferase MMAB</fullName>
    </recommendedName>
    <alternativeName>
        <fullName evidence="9">ATP:co(I)rrinoid adenosyltransferase MMAB</fullName>
    </alternativeName>
</protein>
<dbReference type="Proteomes" id="UP000694406">
    <property type="component" value="Unplaced"/>
</dbReference>
<sequence length="369" mass="39318">MPGRRERCSPVPAAAPGEPSIPEGRGRRSAPAQSADAGGVSPSPDWPLRAAARPIGSRRGCDGRREGTKSVGRCALVPGHGWRGLATRALPPGAGGGRRRRGGQEPRLLPGTGARPARVRTCVAADAGRLQQNAPGGSAAGLGWVPAGRARVLGDPAKGRRLFCLHAAPVSPAPPSLFCSADSKPGKSRGAPRIYTRTGDQGFSSTFTGERRAKDDPVFEALGTLDELSSAVGAEFGSESGHTFVEELHKVQCMLQDAGSNVATPVSSARESHMKRTSFSEKPVLELESWIDKYSDQLPPLATFILPSGGKSSAALHLSRAVCRRAERWRVTLFFLVSRLSDYLFVLARFAAKQEGKKEQIYRRTEPQN</sequence>
<comment type="catalytic activity">
    <reaction evidence="6">
        <text>cob(I)alamin-[corrinoid adenosyltransferase] + ATP = apo-[corrinoid adenosyltransferase] + adenosylcob(III)alamin + triphosphate</text>
        <dbReference type="Rhea" id="RHEA:56796"/>
        <dbReference type="Rhea" id="RHEA-COMP:14743"/>
        <dbReference type="Rhea" id="RHEA-COMP:14744"/>
        <dbReference type="ChEBI" id="CHEBI:18036"/>
        <dbReference type="ChEBI" id="CHEBI:18408"/>
        <dbReference type="ChEBI" id="CHEBI:30616"/>
        <dbReference type="ChEBI" id="CHEBI:60488"/>
        <dbReference type="ChEBI" id="CHEBI:83228"/>
    </reaction>
    <physiologicalReaction direction="left-to-right" evidence="6">
        <dbReference type="Rhea" id="RHEA:56797"/>
    </physiologicalReaction>
</comment>
<dbReference type="Gene3D" id="1.20.1200.10">
    <property type="entry name" value="Cobalamin adenosyltransferase-like"/>
    <property type="match status" value="1"/>
</dbReference>
<evidence type="ECO:0000256" key="4">
    <source>
        <dbReference type="ARBA" id="ARBA00022741"/>
    </source>
</evidence>
<dbReference type="GO" id="GO:0005524">
    <property type="term" value="F:ATP binding"/>
    <property type="evidence" value="ECO:0007669"/>
    <property type="project" value="UniProtKB-UniRule"/>
</dbReference>
<dbReference type="InterPro" id="IPR016030">
    <property type="entry name" value="CblAdoTrfase-like"/>
</dbReference>
<proteinExistence type="inferred from homology"/>
<gene>
    <name evidence="13" type="primary">MMAB</name>
</gene>
<feature type="domain" description="Cobalamin adenosyltransferase-like" evidence="12">
    <location>
        <begin position="194"/>
        <end position="351"/>
    </location>
</feature>
<dbReference type="Pfam" id="PF01923">
    <property type="entry name" value="Cob_adeno_trans"/>
    <property type="match status" value="1"/>
</dbReference>
<dbReference type="GO" id="GO:0009235">
    <property type="term" value="P:cobalamin metabolic process"/>
    <property type="evidence" value="ECO:0007669"/>
    <property type="project" value="UniProtKB-ARBA"/>
</dbReference>
<reference evidence="13" key="2">
    <citation type="submission" date="2025-09" db="UniProtKB">
        <authorList>
            <consortium name="Ensembl"/>
        </authorList>
    </citation>
    <scope>IDENTIFICATION</scope>
</reference>
<comment type="function">
    <text evidence="7">Converts cob(I)alamin to adenosylcobalamin (adenosylcob(III)alamin), a coenzyme for methylmalonyl-CoA mutase, therefore participates in the final step of the vitamin B12 conversion. Generates adenosylcobalamin (AdoCbl) and directly delivers the cofactor to MUT in a transfer that is stimulated by ATP-binding to MMAB and gated by MMAA.</text>
</comment>
<dbReference type="GO" id="GO:0008817">
    <property type="term" value="F:corrinoid adenosyltransferase activity"/>
    <property type="evidence" value="ECO:0007669"/>
    <property type="project" value="TreeGrafter"/>
</dbReference>
<dbReference type="InterPro" id="IPR029499">
    <property type="entry name" value="PduO-typ"/>
</dbReference>
<dbReference type="Ensembl" id="ENSLLTT00000025914.1">
    <property type="protein sequence ID" value="ENSLLTP00000025008.1"/>
    <property type="gene ID" value="ENSLLTG00000018319.1"/>
</dbReference>